<sequence>MEGIMKKKINDLGITNELEDIKITEDTVHILKDIYDYVIQSDTEASVFRFFLLNNTFNKAFIPLLKTLTSKSLINTSKESVKLILKMMLRYLEACGVLTASSQTIYSSGKPILNYDLFPLFSIILSSEIGKVGTENPTRNSELSLQICELIITKTTPKIADVLIPSNIFEICGIVFGGMENLSENLVTSAISLVISSCYLCFDSFETFQMQSRTEEKASKLQNLLAAETKREKMRDSRRSKRSVVFSVGGTGTNKVPNVSVSVFRLSIGEKVYFAKTLRPGRCDGCDKVAEVISKIVTSNYQTLVTYIKRTTDTEMRQKCFVVVGLLLKAVDFDFSEIVAVDFLMNLIDTGLFWYTKTEKKIVDYLTTRIVVWTINQVLDKIGKIEETSALQLETSSIDPNEFFEDFIKCGLLDFYVKIVQNFIPDRMPNDLLLQVLIGMYKCGVLCEKMKLMNENGQRVYDEFLKTFCTERSCTVVIYIVGCLYVDKFGEGSAVKTVLDILTRMEGESAAGFLYRVPLLLELVKIVREKNVMDQNEHAQAFYMFSERMIKKFNDDIVIDKTLLINSIFPSYRDLMNVAHLPRPKRTRKGKTEDEPSQKVSEEYNESTQREGEIQTDMENIVKTKGEEKVTKKKRKLVEIVEEEPENLEDIFNDDFDLDVPTFQREEKEHRKEEEDKEGEDNEFVEKRPVE</sequence>
<protein>
    <submittedName>
        <fullName evidence="2">Uncharacterized protein</fullName>
    </submittedName>
</protein>
<feature type="compositionally biased region" description="Basic and acidic residues" evidence="1">
    <location>
        <begin position="664"/>
        <end position="674"/>
    </location>
</feature>
<dbReference type="Proteomes" id="UP000014680">
    <property type="component" value="Unassembled WGS sequence"/>
</dbReference>
<feature type="region of interest" description="Disordered" evidence="1">
    <location>
        <begin position="583"/>
        <end position="617"/>
    </location>
</feature>
<feature type="region of interest" description="Disordered" evidence="1">
    <location>
        <begin position="651"/>
        <end position="691"/>
    </location>
</feature>
<name>A0A0A1UF59_ENTIV</name>
<gene>
    <name evidence="2" type="ORF">EIN_155430</name>
</gene>
<dbReference type="AlphaFoldDB" id="A0A0A1UF59"/>
<dbReference type="OrthoDB" id="28715at2759"/>
<dbReference type="RefSeq" id="XP_004258207.1">
    <property type="nucleotide sequence ID" value="XM_004258159.1"/>
</dbReference>
<evidence type="ECO:0000256" key="1">
    <source>
        <dbReference type="SAM" id="MobiDB-lite"/>
    </source>
</evidence>
<reference evidence="2 3" key="1">
    <citation type="submission" date="2012-10" db="EMBL/GenBank/DDBJ databases">
        <authorList>
            <person name="Zafar N."/>
            <person name="Inman J."/>
            <person name="Hall N."/>
            <person name="Lorenzi H."/>
            <person name="Caler E."/>
        </authorList>
    </citation>
    <scope>NUCLEOTIDE SEQUENCE [LARGE SCALE GENOMIC DNA]</scope>
    <source>
        <strain evidence="2 3">IP1</strain>
    </source>
</reference>
<evidence type="ECO:0000313" key="3">
    <source>
        <dbReference type="Proteomes" id="UP000014680"/>
    </source>
</evidence>
<dbReference type="GeneID" id="14890253"/>
<dbReference type="VEuPathDB" id="AmoebaDB:EIN_155430"/>
<keyword evidence="3" id="KW-1185">Reference proteome</keyword>
<dbReference type="EMBL" id="KB206474">
    <property type="protein sequence ID" value="ELP91436.1"/>
    <property type="molecule type" value="Genomic_DNA"/>
</dbReference>
<feature type="compositionally biased region" description="Basic and acidic residues" evidence="1">
    <location>
        <begin position="590"/>
        <end position="613"/>
    </location>
</feature>
<organism evidence="2 3">
    <name type="scientific">Entamoeba invadens IP1</name>
    <dbReference type="NCBI Taxonomy" id="370355"/>
    <lineage>
        <taxon>Eukaryota</taxon>
        <taxon>Amoebozoa</taxon>
        <taxon>Evosea</taxon>
        <taxon>Archamoebae</taxon>
        <taxon>Mastigamoebida</taxon>
        <taxon>Entamoebidae</taxon>
        <taxon>Entamoeba</taxon>
    </lineage>
</organism>
<evidence type="ECO:0000313" key="2">
    <source>
        <dbReference type="EMBL" id="ELP91436.1"/>
    </source>
</evidence>
<accession>A0A0A1UF59</accession>
<dbReference type="KEGG" id="eiv:EIN_155430"/>
<dbReference type="OMA" id="FSERMIK"/>
<proteinExistence type="predicted"/>